<dbReference type="Pfam" id="PF00583">
    <property type="entry name" value="Acetyltransf_1"/>
    <property type="match status" value="1"/>
</dbReference>
<evidence type="ECO:0000313" key="5">
    <source>
        <dbReference type="EMBL" id="MBB1487872.1"/>
    </source>
</evidence>
<dbReference type="Proteomes" id="UP000565262">
    <property type="component" value="Unassembled WGS sequence"/>
</dbReference>
<dbReference type="GO" id="GO:0005524">
    <property type="term" value="F:ATP binding"/>
    <property type="evidence" value="ECO:0007669"/>
    <property type="project" value="UniProtKB-UniRule"/>
</dbReference>
<dbReference type="PROSITE" id="PS51186">
    <property type="entry name" value="GNAT"/>
    <property type="match status" value="1"/>
</dbReference>
<evidence type="ECO:0000259" key="4">
    <source>
        <dbReference type="PROSITE" id="PS51186"/>
    </source>
</evidence>
<feature type="domain" description="ATP-grasp" evidence="3">
    <location>
        <begin position="335"/>
        <end position="578"/>
    </location>
</feature>
<evidence type="ECO:0000313" key="6">
    <source>
        <dbReference type="Proteomes" id="UP000565262"/>
    </source>
</evidence>
<dbReference type="GO" id="GO:0009432">
    <property type="term" value="P:SOS response"/>
    <property type="evidence" value="ECO:0007669"/>
    <property type="project" value="TreeGrafter"/>
</dbReference>
<dbReference type="PANTHER" id="PTHR21621">
    <property type="entry name" value="RIBOSOMAL PROTEIN S6 MODIFICATION PROTEIN"/>
    <property type="match status" value="1"/>
</dbReference>
<feature type="domain" description="N-acetyltransferase" evidence="4">
    <location>
        <begin position="117"/>
        <end position="266"/>
    </location>
</feature>
<protein>
    <submittedName>
        <fullName evidence="5">N-acetylglutaminylglutamine synthetase</fullName>
    </submittedName>
</protein>
<sequence>MQTGHEFPKRETTMDITGMVSLKHWGERPSQAKPCANMNRQVDCGWGNLIFSQTFNKDTQLTEVLRDETHGQRNIALYVRNPQVLVAQYPQELFLDPSLTYRLDLSASIRPDIPKGLIIEPAAVADEYAINRIYKSRHMIPVREGYLSSLDANDSVIMLVARETGNGDIVGVITGVDHQQAFNDPDNGSSLWALATDSQTSWSGLGKALIQALAAHFKSQGRSFMDLSVMHDNHQAIALYEHLGFKAIPVYCIKNRNAVNEKLYTGQQPPQTLNIYARIIIEEACRRGIAVDIQDAEQGFFSLSLGGRTIHCRESLTDLTSAVAMSLCSDKAVTHRVLNKIGLSVPKQITPENSGDLLDFLHQHQRLVIKPANGEQGDHVFVDLSDEGSVLDAWKQVCSTGDTAIAEQFVEGQDLRIVVINYQVVAASVRIPARITGNGQNDIQTLIEKQSHRRSRATGGESYIPLDSETLRCIADAGFSLGDTLPCGQTLTVRKTANLHTGGTMTDVTQKLHPQLVDAAEKAAKALNIPVVGLDMMVDAPDKPVYHIIEANERPGLANHEPQPTAERLVDLLFPQTQPS</sequence>
<organism evidence="5 6">
    <name type="scientific">Oceanospirillum sediminis</name>
    <dbReference type="NCBI Taxonomy" id="2760088"/>
    <lineage>
        <taxon>Bacteria</taxon>
        <taxon>Pseudomonadati</taxon>
        <taxon>Pseudomonadota</taxon>
        <taxon>Gammaproteobacteria</taxon>
        <taxon>Oceanospirillales</taxon>
        <taxon>Oceanospirillaceae</taxon>
        <taxon>Oceanospirillum</taxon>
    </lineage>
</organism>
<dbReference type="PROSITE" id="PS50975">
    <property type="entry name" value="ATP_GRASP"/>
    <property type="match status" value="1"/>
</dbReference>
<name>A0A839ITB1_9GAMM</name>
<evidence type="ECO:0000259" key="3">
    <source>
        <dbReference type="PROSITE" id="PS50975"/>
    </source>
</evidence>
<dbReference type="InterPro" id="IPR011761">
    <property type="entry name" value="ATP-grasp"/>
</dbReference>
<dbReference type="SUPFAM" id="SSF56059">
    <property type="entry name" value="Glutathione synthetase ATP-binding domain-like"/>
    <property type="match status" value="1"/>
</dbReference>
<dbReference type="EMBL" id="JACJFM010000020">
    <property type="protein sequence ID" value="MBB1487872.1"/>
    <property type="molecule type" value="Genomic_DNA"/>
</dbReference>
<comment type="caution">
    <text evidence="5">The sequence shown here is derived from an EMBL/GenBank/DDBJ whole genome shotgun (WGS) entry which is preliminary data.</text>
</comment>
<evidence type="ECO:0000256" key="1">
    <source>
        <dbReference type="ARBA" id="ARBA00023211"/>
    </source>
</evidence>
<keyword evidence="1" id="KW-0464">Manganese</keyword>
<dbReference type="GO" id="GO:0005737">
    <property type="term" value="C:cytoplasm"/>
    <property type="evidence" value="ECO:0007669"/>
    <property type="project" value="TreeGrafter"/>
</dbReference>
<dbReference type="SUPFAM" id="SSF55729">
    <property type="entry name" value="Acyl-CoA N-acyltransferases (Nat)"/>
    <property type="match status" value="1"/>
</dbReference>
<dbReference type="InterPro" id="IPR016181">
    <property type="entry name" value="Acyl_CoA_acyltransferase"/>
</dbReference>
<keyword evidence="2" id="KW-0067">ATP-binding</keyword>
<accession>A0A839ITB1</accession>
<keyword evidence="6" id="KW-1185">Reference proteome</keyword>
<dbReference type="GO" id="GO:0016747">
    <property type="term" value="F:acyltransferase activity, transferring groups other than amino-acyl groups"/>
    <property type="evidence" value="ECO:0007669"/>
    <property type="project" value="InterPro"/>
</dbReference>
<dbReference type="InterPro" id="IPR017534">
    <property type="entry name" value="GNAT-acetyltransferase"/>
</dbReference>
<dbReference type="Gene3D" id="3.30.470.20">
    <property type="entry name" value="ATP-grasp fold, B domain"/>
    <property type="match status" value="2"/>
</dbReference>
<proteinExistence type="predicted"/>
<dbReference type="InterPro" id="IPR003806">
    <property type="entry name" value="ATP-grasp_PylC-type"/>
</dbReference>
<dbReference type="PANTHER" id="PTHR21621:SF0">
    <property type="entry name" value="BETA-CITRYLGLUTAMATE SYNTHASE B-RELATED"/>
    <property type="match status" value="1"/>
</dbReference>
<dbReference type="InterPro" id="IPR000182">
    <property type="entry name" value="GNAT_dom"/>
</dbReference>
<dbReference type="Gene3D" id="3.30.1490.20">
    <property type="entry name" value="ATP-grasp fold, A domain"/>
    <property type="match status" value="1"/>
</dbReference>
<dbReference type="RefSeq" id="WP_182809650.1">
    <property type="nucleotide sequence ID" value="NZ_JACJFM010000020.1"/>
</dbReference>
<dbReference type="Gene3D" id="3.40.630.30">
    <property type="match status" value="1"/>
</dbReference>
<dbReference type="GO" id="GO:0018169">
    <property type="term" value="F:ribosomal S6-glutamic acid ligase activity"/>
    <property type="evidence" value="ECO:0007669"/>
    <property type="project" value="TreeGrafter"/>
</dbReference>
<reference evidence="5 6" key="1">
    <citation type="submission" date="2020-08" db="EMBL/GenBank/DDBJ databases">
        <title>Oceanospirillum sp. nov. isolated from marine sediment.</title>
        <authorList>
            <person name="Ji X."/>
        </authorList>
    </citation>
    <scope>NUCLEOTIDE SEQUENCE [LARGE SCALE GENOMIC DNA]</scope>
    <source>
        <strain evidence="5 6">D5</strain>
    </source>
</reference>
<dbReference type="InterPro" id="IPR013815">
    <property type="entry name" value="ATP_grasp_subdomain_1"/>
</dbReference>
<gene>
    <name evidence="5" type="primary">ngg</name>
    <name evidence="5" type="ORF">H4O21_14800</name>
</gene>
<dbReference type="GO" id="GO:0046872">
    <property type="term" value="F:metal ion binding"/>
    <property type="evidence" value="ECO:0007669"/>
    <property type="project" value="InterPro"/>
</dbReference>
<evidence type="ECO:0000256" key="2">
    <source>
        <dbReference type="PROSITE-ProRule" id="PRU00409"/>
    </source>
</evidence>
<keyword evidence="2" id="KW-0547">Nucleotide-binding</keyword>
<dbReference type="AlphaFoldDB" id="A0A839ITB1"/>
<dbReference type="NCBIfam" id="TIGR03103">
    <property type="entry name" value="trio_acet_GNAT"/>
    <property type="match status" value="1"/>
</dbReference>
<dbReference type="Pfam" id="PF02655">
    <property type="entry name" value="ATP-grasp_3"/>
    <property type="match status" value="1"/>
</dbReference>